<proteinExistence type="predicted"/>
<sequence>MGNNRKNKQKPLTVDKSKGGFEAIEVDLDEMKWVDAERTIGEYAVFVSELKCDAAIKPDAWAHPWTTYERLNNSHGDIQSKKGRISIALHTSDEIKLMLRSAYVLVSLNAENGALMNILED</sequence>
<evidence type="ECO:0000313" key="2">
    <source>
        <dbReference type="Proteomes" id="UP001229421"/>
    </source>
</evidence>
<gene>
    <name evidence="1" type="ORF">QVD17_20316</name>
</gene>
<name>A0AAD8KLI5_TARER</name>
<organism evidence="1 2">
    <name type="scientific">Tagetes erecta</name>
    <name type="common">African marigold</name>
    <dbReference type="NCBI Taxonomy" id="13708"/>
    <lineage>
        <taxon>Eukaryota</taxon>
        <taxon>Viridiplantae</taxon>
        <taxon>Streptophyta</taxon>
        <taxon>Embryophyta</taxon>
        <taxon>Tracheophyta</taxon>
        <taxon>Spermatophyta</taxon>
        <taxon>Magnoliopsida</taxon>
        <taxon>eudicotyledons</taxon>
        <taxon>Gunneridae</taxon>
        <taxon>Pentapetalae</taxon>
        <taxon>asterids</taxon>
        <taxon>campanulids</taxon>
        <taxon>Asterales</taxon>
        <taxon>Asteraceae</taxon>
        <taxon>Asteroideae</taxon>
        <taxon>Heliantheae alliance</taxon>
        <taxon>Tageteae</taxon>
        <taxon>Tagetes</taxon>
    </lineage>
</organism>
<dbReference type="AlphaFoldDB" id="A0AAD8KLI5"/>
<keyword evidence="2" id="KW-1185">Reference proteome</keyword>
<reference evidence="1" key="1">
    <citation type="journal article" date="2023" name="bioRxiv">
        <title>Improved chromosome-level genome assembly for marigold (Tagetes erecta).</title>
        <authorList>
            <person name="Jiang F."/>
            <person name="Yuan L."/>
            <person name="Wang S."/>
            <person name="Wang H."/>
            <person name="Xu D."/>
            <person name="Wang A."/>
            <person name="Fan W."/>
        </authorList>
    </citation>
    <scope>NUCLEOTIDE SEQUENCE</scope>
    <source>
        <strain evidence="1">WSJ</strain>
        <tissue evidence="1">Leaf</tissue>
    </source>
</reference>
<dbReference type="PANTHER" id="PTHR45463:SF8">
    <property type="entry name" value="OS09G0392200 PROTEIN"/>
    <property type="match status" value="1"/>
</dbReference>
<dbReference type="PANTHER" id="PTHR45463">
    <property type="entry name" value="OS09G0392200 PROTEIN"/>
    <property type="match status" value="1"/>
</dbReference>
<accession>A0AAD8KLI5</accession>
<protein>
    <submittedName>
        <fullName evidence="1">Uncharacterized protein</fullName>
    </submittedName>
</protein>
<comment type="caution">
    <text evidence="1">The sequence shown here is derived from an EMBL/GenBank/DDBJ whole genome shotgun (WGS) entry which is preliminary data.</text>
</comment>
<dbReference type="Proteomes" id="UP001229421">
    <property type="component" value="Unassembled WGS sequence"/>
</dbReference>
<dbReference type="EMBL" id="JAUHHV010000005">
    <property type="protein sequence ID" value="KAK1424974.1"/>
    <property type="molecule type" value="Genomic_DNA"/>
</dbReference>
<evidence type="ECO:0000313" key="1">
    <source>
        <dbReference type="EMBL" id="KAK1424974.1"/>
    </source>
</evidence>